<evidence type="ECO:0000259" key="1">
    <source>
        <dbReference type="Pfam" id="PF16640"/>
    </source>
</evidence>
<comment type="caution">
    <text evidence="2">The sequence shown here is derived from an EMBL/GenBank/DDBJ whole genome shotgun (WGS) entry which is preliminary data.</text>
</comment>
<dbReference type="GO" id="GO:0005975">
    <property type="term" value="P:carbohydrate metabolic process"/>
    <property type="evidence" value="ECO:0007669"/>
    <property type="project" value="UniProtKB-ARBA"/>
</dbReference>
<dbReference type="AlphaFoldDB" id="A0A2D0AX23"/>
<sequence length="348" mass="37465">MNSGNGRVRISYYSTVALTSSANPSTYYSPAVFTATVTPAVSTGSMTFALGGVTICRDIAVRDGRAICAAVPNTSWVVGTHEIRASYSGSTSSSPATAVLSQVVRAETSIKLRIFEFGNRTDDVPTGQGQNITLVASVQATGAPVQQPLGAITIYHGTRKLGTVLPTETSRGFAEARYVVLAANMISNYTNSLRAVYEGTTTTAPSTATLTHYVNSSITGIPDNTPGYLRYVGSGWAYSSNRPYGDYDNDIHATAQEGDYVTYLTQGGRRISLFGERGPNHGTIGIYWDGKLLETVDTSGPTANEPRQLLWTMRLPTDYMYSNKELKMVNMSPGKLFTVDQLNDEPRP</sequence>
<feature type="domain" description="Bacterial Ig-like" evidence="1">
    <location>
        <begin position="18"/>
        <end position="101"/>
    </location>
</feature>
<dbReference type="Gene3D" id="2.60.40.10">
    <property type="entry name" value="Immunoglobulins"/>
    <property type="match status" value="2"/>
</dbReference>
<evidence type="ECO:0000313" key="3">
    <source>
        <dbReference type="Proteomes" id="UP000197174"/>
    </source>
</evidence>
<dbReference type="Proteomes" id="UP000197174">
    <property type="component" value="Unassembled WGS sequence"/>
</dbReference>
<name>A0A2D0AX23_9ACTN</name>
<dbReference type="Gene3D" id="2.60.120.260">
    <property type="entry name" value="Galactose-binding domain-like"/>
    <property type="match status" value="1"/>
</dbReference>
<evidence type="ECO:0000313" key="2">
    <source>
        <dbReference type="EMBL" id="OWV11468.1"/>
    </source>
</evidence>
<dbReference type="EMBL" id="MZMV01000005">
    <property type="protein sequence ID" value="OWV11468.1"/>
    <property type="molecule type" value="Genomic_DNA"/>
</dbReference>
<proteinExistence type="predicted"/>
<dbReference type="InterPro" id="IPR032109">
    <property type="entry name" value="Big_3_5"/>
</dbReference>
<accession>A0A2D0AX23</accession>
<protein>
    <recommendedName>
        <fullName evidence="1">Bacterial Ig-like domain-containing protein</fullName>
    </recommendedName>
</protein>
<organism evidence="2 3">
    <name type="scientific">Micromonospora wenchangensis</name>
    <dbReference type="NCBI Taxonomy" id="1185415"/>
    <lineage>
        <taxon>Bacteria</taxon>
        <taxon>Bacillati</taxon>
        <taxon>Actinomycetota</taxon>
        <taxon>Actinomycetes</taxon>
        <taxon>Micromonosporales</taxon>
        <taxon>Micromonosporaceae</taxon>
        <taxon>Micromonospora</taxon>
    </lineage>
</organism>
<reference evidence="2 3" key="1">
    <citation type="submission" date="2017-03" db="EMBL/GenBank/DDBJ databases">
        <title>Whole genome sequence of Micromonospora wenchangensis, isolated from mangrove soil.</title>
        <authorList>
            <person name="Yang H."/>
        </authorList>
    </citation>
    <scope>NUCLEOTIDE SEQUENCE [LARGE SCALE GENOMIC DNA]</scope>
    <source>
        <strain evidence="2 3">CCTCC AA 2012002</strain>
    </source>
</reference>
<dbReference type="Pfam" id="PF16640">
    <property type="entry name" value="Big_3_5"/>
    <property type="match status" value="1"/>
</dbReference>
<keyword evidence="3" id="KW-1185">Reference proteome</keyword>
<dbReference type="InterPro" id="IPR013783">
    <property type="entry name" value="Ig-like_fold"/>
</dbReference>
<gene>
    <name evidence="2" type="ORF">B5D80_03985</name>
</gene>